<feature type="non-terminal residue" evidence="2">
    <location>
        <position position="1"/>
    </location>
</feature>
<protein>
    <submittedName>
        <fullName evidence="2">FLJ00028 protein</fullName>
    </submittedName>
</protein>
<feature type="compositionally biased region" description="Polar residues" evidence="1">
    <location>
        <begin position="23"/>
        <end position="33"/>
    </location>
</feature>
<accession>Q9H7P0</accession>
<evidence type="ECO:0000256" key="1">
    <source>
        <dbReference type="SAM" id="MobiDB-lite"/>
    </source>
</evidence>
<gene>
    <name evidence="2" type="primary">FLJ00028</name>
</gene>
<proteinExistence type="evidence at transcript level"/>
<reference evidence="2" key="1">
    <citation type="journal article" date="2004" name="Nat. Genet.">
        <title>Complete sequencing and characterization of 21,243 full-length human cDNAs.</title>
        <authorList>
            <person name="Ota T."/>
            <person name="Suzuki Y."/>
            <person name="Nishikawa T."/>
            <person name="Otsuki T."/>
            <person name="Sugiyama T."/>
            <person name="Irie R."/>
            <person name="Wakamatsu A."/>
            <person name="Hayashi K."/>
            <person name="Sato H."/>
            <person name="Nagai K."/>
            <person name="Kimura K."/>
            <person name="Makita H."/>
            <person name="Sekine M."/>
            <person name="Obayashi M."/>
            <person name="Nishi T."/>
            <person name="Shibahara T."/>
            <person name="Tanaka T."/>
            <person name="Ishii S."/>
            <person name="Yamamoto J."/>
            <person name="Saito K."/>
            <person name="Kawai Y."/>
            <person name="Isono Y."/>
            <person name="Nakamura Y."/>
            <person name="Nagahari K."/>
            <person name="Murakami K."/>
            <person name="Yasuda T."/>
            <person name="Iwayanagi T."/>
            <person name="Wagatsuma M."/>
            <person name="Shiratori A."/>
            <person name="Sudo H."/>
            <person name="Hosoiri T."/>
            <person name="Kaku Y."/>
            <person name="Kodaira H."/>
            <person name="Kondo H."/>
            <person name="Sugawara M."/>
            <person name="Takahashi M."/>
            <person name="Kanda K."/>
            <person name="Yokoi T."/>
            <person name="Furuya T."/>
            <person name="Kikkawa E."/>
            <person name="Omura Y."/>
            <person name="Abe K."/>
            <person name="Kamihara K."/>
            <person name="Katsuta N."/>
            <person name="Sato K."/>
            <person name="Tanikawa M."/>
            <person name="Yamazaki M."/>
            <person name="Ninomiya K."/>
            <person name="Ishibashi T."/>
            <person name="Yamashita H."/>
            <person name="Murakawa K."/>
            <person name="Fujimori K."/>
            <person name="Tanai H."/>
            <person name="Kimata M."/>
            <person name="Watanabe M."/>
            <person name="Hiraoka S."/>
            <person name="Chiba Y."/>
            <person name="Ishida S."/>
            <person name="Ono Y."/>
            <person name="Takiguchi S."/>
            <person name="Watanabe S."/>
            <person name="Yosida M."/>
            <person name="Hotuta T."/>
            <person name="Kusano J."/>
            <person name="Kanehori K."/>
            <person name="Takahashi-Fujii A."/>
            <person name="Hara H."/>
            <person name="Tanase T."/>
            <person name="Nomura Y."/>
            <person name="Togiya S."/>
            <person name="Komai F."/>
            <person name="Hara R."/>
            <person name="Takeuchi K."/>
            <person name="Arita M."/>
            <person name="Imose N."/>
            <person name="Musashino K."/>
            <person name="Yuuki H."/>
            <person name="Oshima A."/>
            <person name="Sasaki N."/>
            <person name="Aotsuka S."/>
            <person name="Yoshikawa Y."/>
            <person name="Matsunawa H."/>
            <person name="Ichihara T."/>
            <person name="Shiohata N."/>
            <person name="Sano S."/>
            <person name="Moriya S."/>
            <person name="Momiyama H."/>
            <person name="Satoh N."/>
            <person name="Takami S."/>
            <person name="Terashima Y."/>
            <person name="Suzuki O."/>
            <person name="Nakagawa S."/>
            <person name="Senoh A."/>
            <person name="Mizoguchi H."/>
            <person name="Goto Y."/>
            <person name="Shimizu F."/>
            <person name="Wakebe H."/>
            <person name="Hishigaki H."/>
            <person name="Watanabe T."/>
            <person name="Sugiyama A."/>
            <person name="Takemoto M."/>
            <person name="Kawakami B."/>
            <person name="Yamazaki M."/>
            <person name="Watanabe K."/>
            <person name="Kumagai A."/>
            <person name="Itakura S."/>
            <person name="Fukuzumi Y."/>
            <person name="Fujimori Y."/>
            <person name="Komiyama M."/>
            <person name="Tashiro H."/>
            <person name="Tanigami A."/>
            <person name="Fujiwara T."/>
            <person name="Ono T."/>
            <person name="Yamada K."/>
            <person name="Fujii Y."/>
            <person name="Ozaki K."/>
            <person name="Hirao M."/>
            <person name="Ohmori Y."/>
            <person name="Kawabata A."/>
            <person name="Hikiji T."/>
            <person name="Kobatake N."/>
            <person name="Inagaki H."/>
            <person name="Ikema Y."/>
            <person name="Okamoto S."/>
            <person name="Okitani R."/>
            <person name="Kawakami T."/>
            <person name="Noguchi S."/>
            <person name="Itoh T."/>
            <person name="Shigeta K."/>
            <person name="Senba T."/>
            <person name="Matsumura K."/>
            <person name="Nakajima Y."/>
            <person name="Mizuno T."/>
            <person name="Morinaga M."/>
            <person name="Sasaki M."/>
            <person name="Togashi T."/>
            <person name="Oyama M."/>
            <person name="Hata H."/>
            <person name="Watanabe M."/>
            <person name="Komatsu T."/>
            <person name="Mizushima-Sugano J."/>
            <person name="Satoh T."/>
            <person name="Shirai Y."/>
            <person name="Takahashi Y."/>
            <person name="Nakagawa K."/>
            <person name="Okumura K."/>
            <person name="Nagase T."/>
            <person name="Nomura N."/>
            <person name="Kikuchi H."/>
            <person name="Masuho Y."/>
            <person name="Yamashita R."/>
            <person name="Nakai K."/>
            <person name="Yada T."/>
            <person name="Nakamura Y."/>
            <person name="Ohara O."/>
            <person name="Isogai T."/>
            <person name="Sugano S."/>
        </authorList>
    </citation>
    <scope>NUCLEOTIDE SEQUENCE</scope>
    <source>
        <tissue evidence="2">Spleen</tissue>
    </source>
</reference>
<dbReference type="EMBL" id="AK024438">
    <property type="protein sequence ID" value="BAB15728.1"/>
    <property type="molecule type" value="mRNA"/>
</dbReference>
<name>Q9H7P0_HUMAN</name>
<dbReference type="AlphaFoldDB" id="Q9H7P0"/>
<evidence type="ECO:0000313" key="2">
    <source>
        <dbReference type="EMBL" id="BAB15728.1"/>
    </source>
</evidence>
<organism evidence="2">
    <name type="scientific">Homo sapiens</name>
    <name type="common">Human</name>
    <dbReference type="NCBI Taxonomy" id="9606"/>
    <lineage>
        <taxon>Eukaryota</taxon>
        <taxon>Metazoa</taxon>
        <taxon>Chordata</taxon>
        <taxon>Craniata</taxon>
        <taxon>Vertebrata</taxon>
        <taxon>Euteleostomi</taxon>
        <taxon>Mammalia</taxon>
        <taxon>Eutheria</taxon>
        <taxon>Euarchontoglires</taxon>
        <taxon>Primates</taxon>
        <taxon>Haplorrhini</taxon>
        <taxon>Catarrhini</taxon>
        <taxon>Hominidae</taxon>
        <taxon>Homo</taxon>
    </lineage>
</organism>
<feature type="region of interest" description="Disordered" evidence="1">
    <location>
        <begin position="1"/>
        <end position="46"/>
    </location>
</feature>
<sequence length="91" mass="9769">PAGTILPALLSHPDPEGCPDQRAPSSQPHSAALTSGHHPPSLTRPAELCRPQSAENLKCCDFALLQGPAMECPLCEHFESYASIHPRRSHP</sequence>